<evidence type="ECO:0000256" key="2">
    <source>
        <dbReference type="ARBA" id="ARBA00010790"/>
    </source>
</evidence>
<dbReference type="Pfam" id="PF00732">
    <property type="entry name" value="GMC_oxred_N"/>
    <property type="match status" value="1"/>
</dbReference>
<evidence type="ECO:0000256" key="4">
    <source>
        <dbReference type="ARBA" id="ARBA00022630"/>
    </source>
</evidence>
<evidence type="ECO:0000256" key="15">
    <source>
        <dbReference type="ARBA" id="ARBA00049778"/>
    </source>
</evidence>
<keyword evidence="6" id="KW-0560">Oxidoreductase</keyword>
<organism evidence="18 19">
    <name type="scientific">Janibacter alittae</name>
    <dbReference type="NCBI Taxonomy" id="3115209"/>
    <lineage>
        <taxon>Bacteria</taxon>
        <taxon>Bacillati</taxon>
        <taxon>Actinomycetota</taxon>
        <taxon>Actinomycetes</taxon>
        <taxon>Micrococcales</taxon>
        <taxon>Intrasporangiaceae</taxon>
        <taxon>Janibacter</taxon>
    </lineage>
</organism>
<dbReference type="SUPFAM" id="SSF51905">
    <property type="entry name" value="FAD/NAD(P)-binding domain"/>
    <property type="match status" value="1"/>
</dbReference>
<evidence type="ECO:0000256" key="1">
    <source>
        <dbReference type="ARBA" id="ARBA00001974"/>
    </source>
</evidence>
<name>A0ABZ2MF71_9MICO</name>
<dbReference type="InterPro" id="IPR000172">
    <property type="entry name" value="GMC_OxRdtase_N"/>
</dbReference>
<sequence>MSTTTDRQVDTDVLVVGSGFGGSVAALRLAEKGYRVTVLEAGRRFADEDFAKTSWDLKNFLWAPKVGCYGIQRIHMLKDVMILAGAGVGGGSLNYANTLYVPPAVFFEDRQWAHITDWQSELKPHYDTASSMLGVVTNPCEGPVEDVMRAAAEDMGVPETFVKTPVGVFFETDEGGHVPGRTVADPYFGGAGPERTMCTECGNCMVGCRVGAKNTLMKNYLALAEQLGTQIVPMRTVTRVGIVPGTAVGGQEIHRVRHEATDKPGDGSARVTTARHVVVAAGTWGTQNLLHRMKDDGELPRISDTLGELTRTNSEALVGALTQRPPTGADDLTRGVAITSSFHPDEDTHIENVRYGKGSDAMGLLTTLLAPPRSGRLPRWARLLVSLPTQLSALKAWFPPGTHFADSTVIGLVMQSLDNSLTTSLRPSALGGRRLTSRQGHGEENPTYIEAGHRGIKAIADRLAERVGIETFAGGTWGEAFDIPLTAHFLGGVAISDSPAGGAIDPYHRLWGHPGVTVSDGSAVSANLGVNPSLTITAQAERAFSLWPNVGERDPRPAQGEPYQRLEPVAPHTRAVQDFTHSSAKVNLGMPRVTV</sequence>
<dbReference type="Gene3D" id="3.50.50.60">
    <property type="entry name" value="FAD/NAD(P)-binding domain"/>
    <property type="match status" value="3"/>
</dbReference>
<dbReference type="PANTHER" id="PTHR47470">
    <property type="entry name" value="CHOLESTEROL OXIDASE"/>
    <property type="match status" value="1"/>
</dbReference>
<gene>
    <name evidence="18" type="ORF">V1351_12070</name>
</gene>
<feature type="domain" description="Glucose-methanol-choline oxidoreductase N-terminal" evidence="16">
    <location>
        <begin position="198"/>
        <end position="292"/>
    </location>
</feature>
<evidence type="ECO:0000313" key="18">
    <source>
        <dbReference type="EMBL" id="WXB75682.1"/>
    </source>
</evidence>
<dbReference type="InterPro" id="IPR007867">
    <property type="entry name" value="GMC_OxRtase_C"/>
</dbReference>
<evidence type="ECO:0000256" key="10">
    <source>
        <dbReference type="ARBA" id="ARBA00023235"/>
    </source>
</evidence>
<keyword evidence="9" id="KW-0753">Steroid metabolism</keyword>
<proteinExistence type="inferred from homology"/>
<keyword evidence="7" id="KW-0443">Lipid metabolism</keyword>
<evidence type="ECO:0000256" key="5">
    <source>
        <dbReference type="ARBA" id="ARBA00022827"/>
    </source>
</evidence>
<dbReference type="Proteomes" id="UP001382727">
    <property type="component" value="Chromosome"/>
</dbReference>
<evidence type="ECO:0000256" key="12">
    <source>
        <dbReference type="ARBA" id="ARBA00049645"/>
    </source>
</evidence>
<comment type="pathway">
    <text evidence="12">Steroid metabolism; cholesterol degradation.</text>
</comment>
<keyword evidence="5" id="KW-0274">FAD</keyword>
<evidence type="ECO:0000256" key="6">
    <source>
        <dbReference type="ARBA" id="ARBA00023002"/>
    </source>
</evidence>
<evidence type="ECO:0000256" key="7">
    <source>
        <dbReference type="ARBA" id="ARBA00023098"/>
    </source>
</evidence>
<comment type="cofactor">
    <cofactor evidence="1">
        <name>FAD</name>
        <dbReference type="ChEBI" id="CHEBI:57692"/>
    </cofactor>
</comment>
<feature type="domain" description="Glucose-methanol-choline oxidoreductase C-terminal" evidence="17">
    <location>
        <begin position="486"/>
        <end position="540"/>
    </location>
</feature>
<dbReference type="EC" id="5.3.3.1" evidence="11"/>
<evidence type="ECO:0000256" key="14">
    <source>
        <dbReference type="ARBA" id="ARBA00049744"/>
    </source>
</evidence>
<keyword evidence="19" id="KW-1185">Reference proteome</keyword>
<keyword evidence="3" id="KW-0153">Cholesterol metabolism</keyword>
<evidence type="ECO:0000259" key="16">
    <source>
        <dbReference type="Pfam" id="PF00732"/>
    </source>
</evidence>
<dbReference type="Pfam" id="PF05199">
    <property type="entry name" value="GMC_oxred_C"/>
    <property type="match status" value="1"/>
</dbReference>
<dbReference type="EC" id="1.1.3.6" evidence="13"/>
<dbReference type="EMBL" id="CP144913">
    <property type="protein sequence ID" value="WXB75682.1"/>
    <property type="molecule type" value="Genomic_DNA"/>
</dbReference>
<dbReference type="InterPro" id="IPR036188">
    <property type="entry name" value="FAD/NAD-bd_sf"/>
</dbReference>
<accession>A0ABZ2MF71</accession>
<evidence type="ECO:0000256" key="3">
    <source>
        <dbReference type="ARBA" id="ARBA00022548"/>
    </source>
</evidence>
<reference evidence="18 19" key="1">
    <citation type="submission" date="2024-02" db="EMBL/GenBank/DDBJ databases">
        <title>Janibacter sp. nov., isolated from gut of marine sandworm.</title>
        <authorList>
            <person name="Kim B."/>
            <person name="Jun M.O."/>
            <person name="Shin N.-R."/>
        </authorList>
    </citation>
    <scope>NUCLEOTIDE SEQUENCE [LARGE SCALE GENOMIC DNA]</scope>
    <source>
        <strain evidence="18 19">A1S7</strain>
    </source>
</reference>
<comment type="similarity">
    <text evidence="2">Belongs to the GMC oxidoreductase family.</text>
</comment>
<evidence type="ECO:0000256" key="13">
    <source>
        <dbReference type="ARBA" id="ARBA00049723"/>
    </source>
</evidence>
<evidence type="ECO:0000256" key="11">
    <source>
        <dbReference type="ARBA" id="ARBA00038856"/>
    </source>
</evidence>
<keyword evidence="10" id="KW-0413">Isomerase</keyword>
<protein>
    <recommendedName>
        <fullName evidence="14">Cholesterol oxidase</fullName>
        <ecNumber evidence="13">1.1.3.6</ecNumber>
        <ecNumber evidence="11">5.3.3.1</ecNumber>
    </recommendedName>
    <alternativeName>
        <fullName evidence="15">Cholesterol isomerase</fullName>
    </alternativeName>
</protein>
<dbReference type="Pfam" id="PF13450">
    <property type="entry name" value="NAD_binding_8"/>
    <property type="match status" value="1"/>
</dbReference>
<evidence type="ECO:0000313" key="19">
    <source>
        <dbReference type="Proteomes" id="UP001382727"/>
    </source>
</evidence>
<evidence type="ECO:0000259" key="17">
    <source>
        <dbReference type="Pfam" id="PF05199"/>
    </source>
</evidence>
<dbReference type="PANTHER" id="PTHR47470:SF1">
    <property type="entry name" value="FAD-DEPENDENT OXIDOREDUCTASE 2 FAD BINDING DOMAIN-CONTAINING PROTEIN"/>
    <property type="match status" value="1"/>
</dbReference>
<keyword evidence="8" id="KW-1207">Sterol metabolism</keyword>
<evidence type="ECO:0000256" key="9">
    <source>
        <dbReference type="ARBA" id="ARBA00023221"/>
    </source>
</evidence>
<dbReference type="InterPro" id="IPR052542">
    <property type="entry name" value="Cholesterol_Oxidase"/>
</dbReference>
<evidence type="ECO:0000256" key="8">
    <source>
        <dbReference type="ARBA" id="ARBA00023166"/>
    </source>
</evidence>
<dbReference type="RefSeq" id="WP_338748432.1">
    <property type="nucleotide sequence ID" value="NZ_CP144913.1"/>
</dbReference>
<keyword evidence="4" id="KW-0285">Flavoprotein</keyword>